<reference evidence="2 3" key="1">
    <citation type="submission" date="2020-09" db="EMBL/GenBank/DDBJ databases">
        <title>Methylomonas albis sp. nov. and Methylomonas fluvii sp. nov.: Two cold-adapted methanotrophs from the River Elbe and an amended description of Methylovulum psychrotolerans strain Eb1.</title>
        <authorList>
            <person name="Bussmann I.K."/>
            <person name="Klings K.-W."/>
            <person name="Warnstedt J."/>
            <person name="Hoppert M."/>
            <person name="Saborowski A."/>
            <person name="Horn F."/>
            <person name="Liebner S."/>
        </authorList>
    </citation>
    <scope>NUCLEOTIDE SEQUENCE [LARGE SCALE GENOMIC DNA]</scope>
    <source>
        <strain evidence="2 3">EbA</strain>
    </source>
</reference>
<dbReference type="EMBL" id="JACXSS010000002">
    <property type="protein sequence ID" value="MBD9358935.1"/>
    <property type="molecule type" value="Genomic_DNA"/>
</dbReference>
<organism evidence="2 3">
    <name type="scientific">Methylomonas albis</name>
    <dbReference type="NCBI Taxonomy" id="1854563"/>
    <lineage>
        <taxon>Bacteria</taxon>
        <taxon>Pseudomonadati</taxon>
        <taxon>Pseudomonadota</taxon>
        <taxon>Gammaproteobacteria</taxon>
        <taxon>Methylococcales</taxon>
        <taxon>Methylococcaceae</taxon>
        <taxon>Methylomonas</taxon>
    </lineage>
</organism>
<keyword evidence="1" id="KW-0472">Membrane</keyword>
<evidence type="ECO:0000313" key="2">
    <source>
        <dbReference type="EMBL" id="MBD9358935.1"/>
    </source>
</evidence>
<evidence type="ECO:0000313" key="3">
    <source>
        <dbReference type="Proteomes" id="UP000652176"/>
    </source>
</evidence>
<keyword evidence="3" id="KW-1185">Reference proteome</keyword>
<keyword evidence="1" id="KW-1133">Transmembrane helix</keyword>
<protein>
    <submittedName>
        <fullName evidence="2">Uncharacterized protein</fullName>
    </submittedName>
</protein>
<sequence>MYDLKKSEERTNAIQKREGKQNFRVYTVICGCTCLTCGGWHIIDESRPLPTKEEYEAILKNHNQTKKNKNA</sequence>
<comment type="caution">
    <text evidence="2">The sequence shown here is derived from an EMBL/GenBank/DDBJ whole genome shotgun (WGS) entry which is preliminary data.</text>
</comment>
<accession>A0ABR9D779</accession>
<gene>
    <name evidence="2" type="ORF">IE877_24230</name>
</gene>
<feature type="transmembrane region" description="Helical" evidence="1">
    <location>
        <begin position="23"/>
        <end position="43"/>
    </location>
</feature>
<dbReference type="RefSeq" id="WP_192377411.1">
    <property type="nucleotide sequence ID" value="NZ_CAJHIV010000002.1"/>
</dbReference>
<evidence type="ECO:0000256" key="1">
    <source>
        <dbReference type="SAM" id="Phobius"/>
    </source>
</evidence>
<proteinExistence type="predicted"/>
<keyword evidence="1" id="KW-0812">Transmembrane</keyword>
<name>A0ABR9D779_9GAMM</name>
<dbReference type="Proteomes" id="UP000652176">
    <property type="component" value="Unassembled WGS sequence"/>
</dbReference>